<dbReference type="InterPro" id="IPR000644">
    <property type="entry name" value="CBS_dom"/>
</dbReference>
<feature type="domain" description="PAS" evidence="2">
    <location>
        <begin position="499"/>
        <end position="538"/>
    </location>
</feature>
<feature type="domain" description="PAS" evidence="2">
    <location>
        <begin position="373"/>
        <end position="442"/>
    </location>
</feature>
<dbReference type="InterPro" id="IPR001633">
    <property type="entry name" value="EAL_dom"/>
</dbReference>
<dbReference type="CDD" id="cd01949">
    <property type="entry name" value="GGDEF"/>
    <property type="match status" value="1"/>
</dbReference>
<evidence type="ECO:0000259" key="2">
    <source>
        <dbReference type="PROSITE" id="PS50112"/>
    </source>
</evidence>
<dbReference type="CDD" id="cd00130">
    <property type="entry name" value="PAS"/>
    <property type="match status" value="2"/>
</dbReference>
<dbReference type="InterPro" id="IPR000700">
    <property type="entry name" value="PAS-assoc_C"/>
</dbReference>
<dbReference type="PANTHER" id="PTHR44757">
    <property type="entry name" value="DIGUANYLATE CYCLASE DGCP"/>
    <property type="match status" value="1"/>
</dbReference>
<feature type="domain" description="CBS" evidence="6">
    <location>
        <begin position="134"/>
        <end position="192"/>
    </location>
</feature>
<feature type="domain" description="GGDEF" evidence="5">
    <location>
        <begin position="649"/>
        <end position="781"/>
    </location>
</feature>
<dbReference type="Pfam" id="PF00571">
    <property type="entry name" value="CBS"/>
    <property type="match status" value="4"/>
</dbReference>
<dbReference type="RefSeq" id="WP_129010408.1">
    <property type="nucleotide sequence ID" value="NZ_CP053835.1"/>
</dbReference>
<dbReference type="PROSITE" id="PS50113">
    <property type="entry name" value="PAC"/>
    <property type="match status" value="1"/>
</dbReference>
<dbReference type="InterPro" id="IPR035965">
    <property type="entry name" value="PAS-like_dom_sf"/>
</dbReference>
<dbReference type="SUPFAM" id="SSF55073">
    <property type="entry name" value="Nucleotide cyclase"/>
    <property type="match status" value="1"/>
</dbReference>
<dbReference type="InterPro" id="IPR000014">
    <property type="entry name" value="PAS"/>
</dbReference>
<dbReference type="Proteomes" id="UP000503313">
    <property type="component" value="Chromosome"/>
</dbReference>
<dbReference type="CDD" id="cd02205">
    <property type="entry name" value="CBS_pair_SF"/>
    <property type="match status" value="1"/>
</dbReference>
<dbReference type="PROSITE" id="PS50883">
    <property type="entry name" value="EAL"/>
    <property type="match status" value="1"/>
</dbReference>
<dbReference type="PROSITE" id="PS51371">
    <property type="entry name" value="CBS"/>
    <property type="match status" value="2"/>
</dbReference>
<dbReference type="NCBIfam" id="TIGR00229">
    <property type="entry name" value="sensory_box"/>
    <property type="match status" value="2"/>
</dbReference>
<dbReference type="Pfam" id="PF00563">
    <property type="entry name" value="EAL"/>
    <property type="match status" value="1"/>
</dbReference>
<protein>
    <submittedName>
        <fullName evidence="7">Multi-sensor domain-containing diguanylate cyclase/phosphodiesterase</fullName>
    </submittedName>
</protein>
<evidence type="ECO:0000256" key="1">
    <source>
        <dbReference type="PROSITE-ProRule" id="PRU00703"/>
    </source>
</evidence>
<dbReference type="InterPro" id="IPR035919">
    <property type="entry name" value="EAL_sf"/>
</dbReference>
<dbReference type="InterPro" id="IPR000160">
    <property type="entry name" value="GGDEF_dom"/>
</dbReference>
<dbReference type="PANTHER" id="PTHR44757:SF2">
    <property type="entry name" value="BIOFILM ARCHITECTURE MAINTENANCE PROTEIN MBAA"/>
    <property type="match status" value="1"/>
</dbReference>
<dbReference type="FunFam" id="3.30.70.270:FF:000001">
    <property type="entry name" value="Diguanylate cyclase domain protein"/>
    <property type="match status" value="1"/>
</dbReference>
<dbReference type="NCBIfam" id="TIGR00254">
    <property type="entry name" value="GGDEF"/>
    <property type="match status" value="1"/>
</dbReference>
<proteinExistence type="predicted"/>
<dbReference type="SMART" id="SM00267">
    <property type="entry name" value="GGDEF"/>
    <property type="match status" value="1"/>
</dbReference>
<feature type="domain" description="EAL" evidence="4">
    <location>
        <begin position="790"/>
        <end position="1045"/>
    </location>
</feature>
<dbReference type="InterPro" id="IPR043128">
    <property type="entry name" value="Rev_trsase/Diguanyl_cyclase"/>
</dbReference>
<dbReference type="SMART" id="SM00116">
    <property type="entry name" value="CBS"/>
    <property type="match status" value="4"/>
</dbReference>
<dbReference type="PROSITE" id="PS50112">
    <property type="entry name" value="PAS"/>
    <property type="match status" value="2"/>
</dbReference>
<dbReference type="Gene3D" id="3.30.450.20">
    <property type="entry name" value="PAS domain"/>
    <property type="match status" value="2"/>
</dbReference>
<dbReference type="AlphaFoldDB" id="A0AAE7E652"/>
<sequence length="1045" mass="120474">MGLTKLISEIKDSISKDVSLQEILDSMIKNRTKHFVLLDGQKAVGIITERDILFSYAKHIDLNSKAIDFANKELITTKSNRKINYVLGLMLNNKIRRIIVLDKENNYLGSILQENLIFEFEQDIFKTNIKAKDLIKDKSKAFFVQKDATIQTTLDLMSEKNIGSALVFDNLTPIGILTESDVINLAQKHIDTTLNVENFSYKNLITFDSEESLFSIVNTMRKKDIRRAIIFDKNSSSYYVITSKEILNNIKGNYNLFLESKLKDVKNTFNSLNEAVIEVFDNDDEQIIYWFNQKANKLFDIKIDEDITTLIPKARWNLIYEKIKTNNFNEKEIIEIDKNTFQLTIIYSKILENSIIKLLFTNISEITDANKKIETNFKYLYEEVPYPYQSLDAKGLITNVNKKWLEITGYDKNDVIGQKFASFTVEKPEILQNLFSKFMQHKHIENIILRIKKKNNEIILASFTGNISNINGEIRTHCIFKDITEEEKIQKKLQLSDIVFENTTEGIIITNERGEIISVNSAFSKITGYSFEEIKGQNPKILKSGKHNIEFYQILWEELIKKGAWKGEIWNRKKSGEIYPEWLNLSLVKDSEGNILNYVALFSDITKIKNSNAKIEFLAHHDPLTNLPNRLLLKARLIKSIEKANELKYRLAIFFIDIDNFKLINDTYGHSIGDNIISLVANRLQKNIRKNDTISRIGGDEFIIVIEDVDNKDIEKLAKKIVSDFKEPIKMEEYLFDTTVSVGISIFPNNGLNAEDLIKHADTAMYSAKNAGRNQYQFYKNEMTSEIFEKIIMKQELTDALKNNEFEVYYQPQIDIKMNKIVGAEALIRWNHKTLGVVFPNDFISHAEETKLIIPIGEFVLKKACTFMKYLNDTKLLEDGIVAVNISNIQIKYSDIQKSIIKELEETKLNPANLEIELTESYIMEDIEESLTILENLKNLGIKLAIDDFGTGYSSLNYLKQFPIDKLKIDKSFANGLPFNKKDVAIAKTILALGNGLEIKTIAEGVEKNEQKEFLQNAGCDEIQGWLYSKALREEDFIKFIKEFK</sequence>
<dbReference type="InterPro" id="IPR052155">
    <property type="entry name" value="Biofilm_reg_signaling"/>
</dbReference>
<feature type="domain" description="PAC" evidence="3">
    <location>
        <begin position="565"/>
        <end position="617"/>
    </location>
</feature>
<dbReference type="InterPro" id="IPR029787">
    <property type="entry name" value="Nucleotide_cyclase"/>
</dbReference>
<dbReference type="SUPFAM" id="SSF55785">
    <property type="entry name" value="PYP-like sensor domain (PAS domain)"/>
    <property type="match status" value="2"/>
</dbReference>
<dbReference type="SUPFAM" id="SSF141868">
    <property type="entry name" value="EAL domain-like"/>
    <property type="match status" value="1"/>
</dbReference>
<name>A0AAE7E652_9BACT</name>
<evidence type="ECO:0000259" key="3">
    <source>
        <dbReference type="PROSITE" id="PS50113"/>
    </source>
</evidence>
<dbReference type="CDD" id="cd01948">
    <property type="entry name" value="EAL"/>
    <property type="match status" value="1"/>
</dbReference>
<evidence type="ECO:0000259" key="4">
    <source>
        <dbReference type="PROSITE" id="PS50883"/>
    </source>
</evidence>
<accession>A0AAE7E652</accession>
<dbReference type="KEGG" id="adz:ADFLV_0523"/>
<dbReference type="Gene3D" id="3.20.20.450">
    <property type="entry name" value="EAL domain"/>
    <property type="match status" value="1"/>
</dbReference>
<dbReference type="Pfam" id="PF00990">
    <property type="entry name" value="GGDEF"/>
    <property type="match status" value="1"/>
</dbReference>
<dbReference type="GO" id="GO:0003824">
    <property type="term" value="F:catalytic activity"/>
    <property type="evidence" value="ECO:0007669"/>
    <property type="project" value="UniProtKB-ARBA"/>
</dbReference>
<reference evidence="7 8" key="1">
    <citation type="submission" date="2020-05" db="EMBL/GenBank/DDBJ databases">
        <title>Complete genome sequencing of Campylobacter and Arcobacter type strains.</title>
        <authorList>
            <person name="Miller W.G."/>
            <person name="Yee E."/>
        </authorList>
    </citation>
    <scope>NUCLEOTIDE SEQUENCE [LARGE SCALE GENOMIC DNA]</scope>
    <source>
        <strain evidence="7 8">LMG 25694</strain>
    </source>
</reference>
<dbReference type="SMART" id="SM00052">
    <property type="entry name" value="EAL"/>
    <property type="match status" value="1"/>
</dbReference>
<dbReference type="PROSITE" id="PS50887">
    <property type="entry name" value="GGDEF"/>
    <property type="match status" value="1"/>
</dbReference>
<feature type="domain" description="CBS" evidence="6">
    <location>
        <begin position="7"/>
        <end position="62"/>
    </location>
</feature>
<dbReference type="InterPro" id="IPR046342">
    <property type="entry name" value="CBS_dom_sf"/>
</dbReference>
<dbReference type="EMBL" id="CP053835">
    <property type="protein sequence ID" value="QKF76581.1"/>
    <property type="molecule type" value="Genomic_DNA"/>
</dbReference>
<gene>
    <name evidence="7" type="ORF">ADFLV_0523</name>
</gene>
<keyword evidence="1" id="KW-0129">CBS domain</keyword>
<evidence type="ECO:0000313" key="8">
    <source>
        <dbReference type="Proteomes" id="UP000503313"/>
    </source>
</evidence>
<dbReference type="SMART" id="SM00086">
    <property type="entry name" value="PAC"/>
    <property type="match status" value="2"/>
</dbReference>
<evidence type="ECO:0000259" key="5">
    <source>
        <dbReference type="PROSITE" id="PS50887"/>
    </source>
</evidence>
<dbReference type="InterPro" id="IPR001610">
    <property type="entry name" value="PAC"/>
</dbReference>
<evidence type="ECO:0000259" key="6">
    <source>
        <dbReference type="PROSITE" id="PS51371"/>
    </source>
</evidence>
<organism evidence="7 8">
    <name type="scientific">Arcobacter defluvii</name>
    <dbReference type="NCBI Taxonomy" id="873191"/>
    <lineage>
        <taxon>Bacteria</taxon>
        <taxon>Pseudomonadati</taxon>
        <taxon>Campylobacterota</taxon>
        <taxon>Epsilonproteobacteria</taxon>
        <taxon>Campylobacterales</taxon>
        <taxon>Arcobacteraceae</taxon>
        <taxon>Arcobacter</taxon>
    </lineage>
</organism>
<keyword evidence="8" id="KW-1185">Reference proteome</keyword>
<evidence type="ECO:0000313" key="7">
    <source>
        <dbReference type="EMBL" id="QKF76581.1"/>
    </source>
</evidence>
<dbReference type="Gene3D" id="3.10.580.10">
    <property type="entry name" value="CBS-domain"/>
    <property type="match status" value="2"/>
</dbReference>
<dbReference type="Gene3D" id="3.30.70.270">
    <property type="match status" value="1"/>
</dbReference>
<dbReference type="SMART" id="SM00091">
    <property type="entry name" value="PAS"/>
    <property type="match status" value="2"/>
</dbReference>
<dbReference type="Pfam" id="PF13426">
    <property type="entry name" value="PAS_9"/>
    <property type="match status" value="3"/>
</dbReference>
<dbReference type="SUPFAM" id="SSF54631">
    <property type="entry name" value="CBS-domain pair"/>
    <property type="match status" value="2"/>
</dbReference>